<evidence type="ECO:0000256" key="1">
    <source>
        <dbReference type="SAM" id="Phobius"/>
    </source>
</evidence>
<dbReference type="EMBL" id="FOHB01000011">
    <property type="protein sequence ID" value="SES48766.1"/>
    <property type="molecule type" value="Genomic_DNA"/>
</dbReference>
<accession>A0A1H9XRI5</accession>
<proteinExistence type="predicted"/>
<dbReference type="Proteomes" id="UP000199019">
    <property type="component" value="Unassembled WGS sequence"/>
</dbReference>
<feature type="domain" description="DUF1206" evidence="2">
    <location>
        <begin position="108"/>
        <end position="174"/>
    </location>
</feature>
<dbReference type="RefSeq" id="WP_091762669.1">
    <property type="nucleotide sequence ID" value="NZ_FOHB01000011.1"/>
</dbReference>
<gene>
    <name evidence="3" type="ORF">SAMN05216199_0192</name>
</gene>
<keyword evidence="1" id="KW-1133">Transmembrane helix</keyword>
<keyword evidence="4" id="KW-1185">Reference proteome</keyword>
<feature type="transmembrane region" description="Helical" evidence="1">
    <location>
        <begin position="108"/>
        <end position="126"/>
    </location>
</feature>
<dbReference type="Pfam" id="PF06724">
    <property type="entry name" value="DUF1206"/>
    <property type="match status" value="3"/>
</dbReference>
<protein>
    <recommendedName>
        <fullName evidence="2">DUF1206 domain-containing protein</fullName>
    </recommendedName>
</protein>
<feature type="transmembrane region" description="Helical" evidence="1">
    <location>
        <begin position="190"/>
        <end position="216"/>
    </location>
</feature>
<dbReference type="InterPro" id="IPR009597">
    <property type="entry name" value="DUF1206"/>
</dbReference>
<dbReference type="STRING" id="587636.SAMN05216199_0192"/>
<keyword evidence="1" id="KW-0812">Transmembrane</keyword>
<dbReference type="AlphaFoldDB" id="A0A1H9XRI5"/>
<organism evidence="3 4">
    <name type="scientific">Pedococcus cremeus</name>
    <dbReference type="NCBI Taxonomy" id="587636"/>
    <lineage>
        <taxon>Bacteria</taxon>
        <taxon>Bacillati</taxon>
        <taxon>Actinomycetota</taxon>
        <taxon>Actinomycetes</taxon>
        <taxon>Micrococcales</taxon>
        <taxon>Intrasporangiaceae</taxon>
        <taxon>Pedococcus</taxon>
    </lineage>
</organism>
<dbReference type="OrthoDB" id="4552598at2"/>
<feature type="transmembrane region" description="Helical" evidence="1">
    <location>
        <begin position="67"/>
        <end position="88"/>
    </location>
</feature>
<name>A0A1H9XRI5_9MICO</name>
<evidence type="ECO:0000313" key="4">
    <source>
        <dbReference type="Proteomes" id="UP000199019"/>
    </source>
</evidence>
<sequence length="266" mass="27612">MSDVISTARQASDHPALETAARVGYAVSGLLHLLIGWIALQVAWGIGGSGKSADQSGALQSLAGNGAGKLALWVGVLGFLGLGLWQLADAAFGHPGSDKDAWMSKVKSFSKAVVYLALAWTTFTFARGKSSSSKSQTVDLTQQLMSKPGGQWLVGIVGLVVIGVGVYHVWKGATEGFLKDLEDDPGTWAVRLGVVGYIAKGVALTVVGVLFGLAALHANPKEAKGLDGALRTLKDQPFGPGLLTAVALGIAAYGIYSFTRARHARV</sequence>
<keyword evidence="1" id="KW-0472">Membrane</keyword>
<feature type="transmembrane region" description="Helical" evidence="1">
    <location>
        <begin position="152"/>
        <end position="170"/>
    </location>
</feature>
<evidence type="ECO:0000259" key="2">
    <source>
        <dbReference type="Pfam" id="PF06724"/>
    </source>
</evidence>
<feature type="transmembrane region" description="Helical" evidence="1">
    <location>
        <begin position="237"/>
        <end position="256"/>
    </location>
</feature>
<feature type="transmembrane region" description="Helical" evidence="1">
    <location>
        <begin position="23"/>
        <end position="46"/>
    </location>
</feature>
<reference evidence="4" key="1">
    <citation type="submission" date="2016-10" db="EMBL/GenBank/DDBJ databases">
        <authorList>
            <person name="Varghese N."/>
            <person name="Submissions S."/>
        </authorList>
    </citation>
    <scope>NUCLEOTIDE SEQUENCE [LARGE SCALE GENOMIC DNA]</scope>
    <source>
        <strain evidence="4">CGMCC 1.6963</strain>
    </source>
</reference>
<feature type="domain" description="DUF1206" evidence="2">
    <location>
        <begin position="23"/>
        <end position="92"/>
    </location>
</feature>
<evidence type="ECO:0000313" key="3">
    <source>
        <dbReference type="EMBL" id="SES48766.1"/>
    </source>
</evidence>
<feature type="domain" description="DUF1206" evidence="2">
    <location>
        <begin position="195"/>
        <end position="262"/>
    </location>
</feature>